<proteinExistence type="predicted"/>
<protein>
    <submittedName>
        <fullName evidence="3">GGDEF domain-containing protein</fullName>
    </submittedName>
</protein>
<name>A0ABW1R9A6_9LACO</name>
<feature type="transmembrane region" description="Helical" evidence="1">
    <location>
        <begin position="126"/>
        <end position="145"/>
    </location>
</feature>
<feature type="transmembrane region" description="Helical" evidence="1">
    <location>
        <begin position="152"/>
        <end position="170"/>
    </location>
</feature>
<feature type="domain" description="GGDEF" evidence="2">
    <location>
        <begin position="245"/>
        <end position="381"/>
    </location>
</feature>
<accession>A0ABW1R9A6</accession>
<organism evidence="3 4">
    <name type="scientific">Loigolactobacillus jiayinensis</name>
    <dbReference type="NCBI Taxonomy" id="2486016"/>
    <lineage>
        <taxon>Bacteria</taxon>
        <taxon>Bacillati</taxon>
        <taxon>Bacillota</taxon>
        <taxon>Bacilli</taxon>
        <taxon>Lactobacillales</taxon>
        <taxon>Lactobacillaceae</taxon>
        <taxon>Loigolactobacillus</taxon>
    </lineage>
</organism>
<dbReference type="SMART" id="SM00267">
    <property type="entry name" value="GGDEF"/>
    <property type="match status" value="1"/>
</dbReference>
<reference evidence="4" key="1">
    <citation type="journal article" date="2019" name="Int. J. Syst. Evol. Microbiol.">
        <title>The Global Catalogue of Microorganisms (GCM) 10K type strain sequencing project: providing services to taxonomists for standard genome sequencing and annotation.</title>
        <authorList>
            <consortium name="The Broad Institute Genomics Platform"/>
            <consortium name="The Broad Institute Genome Sequencing Center for Infectious Disease"/>
            <person name="Wu L."/>
            <person name="Ma J."/>
        </authorList>
    </citation>
    <scope>NUCLEOTIDE SEQUENCE [LARGE SCALE GENOMIC DNA]</scope>
    <source>
        <strain evidence="4">CCM 8904</strain>
    </source>
</reference>
<dbReference type="SUPFAM" id="SSF55073">
    <property type="entry name" value="Nucleotide cyclase"/>
    <property type="match status" value="1"/>
</dbReference>
<dbReference type="CDD" id="cd01949">
    <property type="entry name" value="GGDEF"/>
    <property type="match status" value="1"/>
</dbReference>
<dbReference type="Proteomes" id="UP001596289">
    <property type="component" value="Unassembled WGS sequence"/>
</dbReference>
<keyword evidence="4" id="KW-1185">Reference proteome</keyword>
<dbReference type="Gene3D" id="3.30.70.270">
    <property type="match status" value="1"/>
</dbReference>
<keyword evidence="1" id="KW-1133">Transmembrane helix</keyword>
<evidence type="ECO:0000259" key="2">
    <source>
        <dbReference type="PROSITE" id="PS50887"/>
    </source>
</evidence>
<comment type="caution">
    <text evidence="3">The sequence shown here is derived from an EMBL/GenBank/DDBJ whole genome shotgun (WGS) entry which is preliminary data.</text>
</comment>
<dbReference type="PANTHER" id="PTHR45138:SF9">
    <property type="entry name" value="DIGUANYLATE CYCLASE DGCM-RELATED"/>
    <property type="match status" value="1"/>
</dbReference>
<dbReference type="InterPro" id="IPR043128">
    <property type="entry name" value="Rev_trsase/Diguanyl_cyclase"/>
</dbReference>
<keyword evidence="1" id="KW-0812">Transmembrane</keyword>
<dbReference type="PROSITE" id="PS50887">
    <property type="entry name" value="GGDEF"/>
    <property type="match status" value="1"/>
</dbReference>
<feature type="transmembrane region" description="Helical" evidence="1">
    <location>
        <begin position="76"/>
        <end position="94"/>
    </location>
</feature>
<keyword evidence="1" id="KW-0472">Membrane</keyword>
<feature type="transmembrane region" description="Helical" evidence="1">
    <location>
        <begin position="6"/>
        <end position="30"/>
    </location>
</feature>
<dbReference type="EMBL" id="JBHSSL010000006">
    <property type="protein sequence ID" value="MFC6169152.1"/>
    <property type="molecule type" value="Genomic_DNA"/>
</dbReference>
<dbReference type="RefSeq" id="WP_225418811.1">
    <property type="nucleotide sequence ID" value="NZ_JBHSSL010000006.1"/>
</dbReference>
<feature type="transmembrane region" description="Helical" evidence="1">
    <location>
        <begin position="176"/>
        <end position="194"/>
    </location>
</feature>
<dbReference type="InterPro" id="IPR050469">
    <property type="entry name" value="Diguanylate_Cyclase"/>
</dbReference>
<dbReference type="NCBIfam" id="TIGR00254">
    <property type="entry name" value="GGDEF"/>
    <property type="match status" value="1"/>
</dbReference>
<evidence type="ECO:0000256" key="1">
    <source>
        <dbReference type="SAM" id="Phobius"/>
    </source>
</evidence>
<evidence type="ECO:0000313" key="4">
    <source>
        <dbReference type="Proteomes" id="UP001596289"/>
    </source>
</evidence>
<dbReference type="InterPro" id="IPR029787">
    <property type="entry name" value="Nucleotide_cyclase"/>
</dbReference>
<evidence type="ECO:0000313" key="3">
    <source>
        <dbReference type="EMBL" id="MFC6169152.1"/>
    </source>
</evidence>
<dbReference type="PANTHER" id="PTHR45138">
    <property type="entry name" value="REGULATORY COMPONENTS OF SENSORY TRANSDUCTION SYSTEM"/>
    <property type="match status" value="1"/>
</dbReference>
<dbReference type="Pfam" id="PF00990">
    <property type="entry name" value="GGDEF"/>
    <property type="match status" value="1"/>
</dbReference>
<dbReference type="InterPro" id="IPR000160">
    <property type="entry name" value="GGDEF_dom"/>
</dbReference>
<feature type="transmembrane region" description="Helical" evidence="1">
    <location>
        <begin position="50"/>
        <end position="70"/>
    </location>
</feature>
<gene>
    <name evidence="3" type="ORF">ACFQGP_00925</name>
</gene>
<sequence length="606" mass="69835">MDTDSILVQALLWNSQLLVAVFFIAGFVGFHLEIWSRGFQDQNISHKKQLLYRGLGIALVIICAVVLNAAGYISSINAVLYHNMGLFILILALLDEDTNIWEYLLRCLMLVAVWSMYYINNFADRRFGISMAILLFMLVIVRYYRKAIGPNFRFRLPIAVIIAADFWFTLPTHPAGMQMSPLIAFSAVLMFFLMKLSTGRQQRRFFDNLQTAHMAHYDELTTTKNFTAYQQDVFTRFGVAHTSQQPLTLALIDVDHFKLVNDRFGHLAGNHVLAKVAQTLKQILQQYGEHYEVYRTGGEEFTLIFPNSTTKEVFQVMAHCWQTIRSTPFVFDQAEIAVTISSGLTQMRSDDQSPDDIYKRADTSLYKSKERGRDTITIDDKTQQLQDDSNQVKYTYFVNGLYTFSDRRRLANELHLRRYDQQQQQWVLPQQHHLDIDTRIELMRTALVNSRSQVLVTTLSVADFLNQKVADKLAAYLNGPDAPDIFGIELSRIPALNLLIPMVDFYHKNKTKVILNQIGSNRYFERINSSMQYFDGVKYTVALGADQMKACKEIKFWGDIAAFHKIGFSIDGITDENLVNWLRKQKVTQYLQGDYFDKPHLPLLTN</sequence>